<evidence type="ECO:0000256" key="1">
    <source>
        <dbReference type="ARBA" id="ARBA00022441"/>
    </source>
</evidence>
<keyword evidence="1" id="KW-0880">Kelch repeat</keyword>
<dbReference type="EMBL" id="CADCXU010001247">
    <property type="protein sequence ID" value="CAA9993815.1"/>
    <property type="molecule type" value="Genomic_DNA"/>
</dbReference>
<protein>
    <recommendedName>
        <fullName evidence="4">Attractin/MKLN-like beta-propeller domain-containing protein</fullName>
    </recommendedName>
</protein>
<dbReference type="InterPro" id="IPR015915">
    <property type="entry name" value="Kelch-typ_b-propeller"/>
</dbReference>
<feature type="domain" description="Attractin/MKLN-like beta-propeller" evidence="4">
    <location>
        <begin position="144"/>
        <end position="210"/>
    </location>
</feature>
<dbReference type="GO" id="GO:0003682">
    <property type="term" value="F:chromatin binding"/>
    <property type="evidence" value="ECO:0007669"/>
    <property type="project" value="InterPro"/>
</dbReference>
<reference evidence="5 6" key="1">
    <citation type="submission" date="2020-02" db="EMBL/GenBank/DDBJ databases">
        <authorList>
            <person name="Ferguson B K."/>
        </authorList>
    </citation>
    <scope>NUCLEOTIDE SEQUENCE [LARGE SCALE GENOMIC DNA]</scope>
</reference>
<evidence type="ECO:0000256" key="3">
    <source>
        <dbReference type="SAM" id="Phobius"/>
    </source>
</evidence>
<evidence type="ECO:0000313" key="6">
    <source>
        <dbReference type="Proteomes" id="UP000479000"/>
    </source>
</evidence>
<keyword evidence="6" id="KW-1185">Reference proteome</keyword>
<gene>
    <name evidence="5" type="ORF">NTEN_LOCUS696</name>
</gene>
<dbReference type="SUPFAM" id="SSF117281">
    <property type="entry name" value="Kelch motif"/>
    <property type="match status" value="1"/>
</dbReference>
<name>A0A6H5FVV2_9HEMI</name>
<dbReference type="Proteomes" id="UP000479000">
    <property type="component" value="Unassembled WGS sequence"/>
</dbReference>
<evidence type="ECO:0000259" key="4">
    <source>
        <dbReference type="Pfam" id="PF24981"/>
    </source>
</evidence>
<dbReference type="PANTHER" id="PTHR46461:SF2">
    <property type="entry name" value="ATTRACTIN"/>
    <property type="match status" value="1"/>
</dbReference>
<dbReference type="InterPro" id="IPR052637">
    <property type="entry name" value="KLHDC3-like"/>
</dbReference>
<proteinExistence type="predicted"/>
<feature type="transmembrane region" description="Helical" evidence="3">
    <location>
        <begin position="64"/>
        <end position="85"/>
    </location>
</feature>
<keyword evidence="3" id="KW-0812">Transmembrane</keyword>
<evidence type="ECO:0000313" key="5">
    <source>
        <dbReference type="EMBL" id="CAA9993815.1"/>
    </source>
</evidence>
<organism evidence="5 6">
    <name type="scientific">Nesidiocoris tenuis</name>
    <dbReference type="NCBI Taxonomy" id="355587"/>
    <lineage>
        <taxon>Eukaryota</taxon>
        <taxon>Metazoa</taxon>
        <taxon>Ecdysozoa</taxon>
        <taxon>Arthropoda</taxon>
        <taxon>Hexapoda</taxon>
        <taxon>Insecta</taxon>
        <taxon>Pterygota</taxon>
        <taxon>Neoptera</taxon>
        <taxon>Paraneoptera</taxon>
        <taxon>Hemiptera</taxon>
        <taxon>Heteroptera</taxon>
        <taxon>Panheteroptera</taxon>
        <taxon>Cimicomorpha</taxon>
        <taxon>Miridae</taxon>
        <taxon>Dicyphina</taxon>
        <taxon>Nesidiocoris</taxon>
    </lineage>
</organism>
<keyword evidence="3" id="KW-1133">Transmembrane helix</keyword>
<dbReference type="InterPro" id="IPR056737">
    <property type="entry name" value="Beta-prop_ATRN-MKLN-like"/>
</dbReference>
<feature type="non-terminal residue" evidence="5">
    <location>
        <position position="211"/>
    </location>
</feature>
<dbReference type="GO" id="GO:0005737">
    <property type="term" value="C:cytoplasm"/>
    <property type="evidence" value="ECO:0007669"/>
    <property type="project" value="TreeGrafter"/>
</dbReference>
<dbReference type="PANTHER" id="PTHR46461">
    <property type="entry name" value="KELCH DOMAIN-CONTAINING PROTEIN 3"/>
    <property type="match status" value="1"/>
</dbReference>
<dbReference type="OrthoDB" id="9998912at2759"/>
<dbReference type="Pfam" id="PF24981">
    <property type="entry name" value="Beta-prop_ATRN-LZTR1"/>
    <property type="match status" value="1"/>
</dbReference>
<keyword evidence="3" id="KW-0472">Membrane</keyword>
<dbReference type="AlphaFoldDB" id="A0A6H5FVV2"/>
<dbReference type="Gene3D" id="2.120.10.80">
    <property type="entry name" value="Kelch-type beta propeller"/>
    <property type="match status" value="1"/>
</dbReference>
<sequence>MIRRSTVQDTEFASTGFALATRFSLVQRATLRFARIIARFLTDSAGGISINANATPNIEVSIQFVLFVLLNRQFAYSVLVVSIFVQKSFGAFRRRLLSSGSGRVLGSCEAQRKPPQRFSITYGRRVARFASHYRRRVVQYGRHDLHLRLYRTLLSSGTSARFLHTATFVNGLMIVFGGNTHNDTSQSQGAKCYSSEVLAYDVMCDSWHHVP</sequence>
<accession>A0A6H5FVV2</accession>
<evidence type="ECO:0000256" key="2">
    <source>
        <dbReference type="ARBA" id="ARBA00022737"/>
    </source>
</evidence>
<keyword evidence="2" id="KW-0677">Repeat</keyword>